<dbReference type="InterPro" id="IPR011701">
    <property type="entry name" value="MFS"/>
</dbReference>
<dbReference type="Proteomes" id="UP000629287">
    <property type="component" value="Unassembled WGS sequence"/>
</dbReference>
<proteinExistence type="inferred from homology"/>
<comment type="similarity">
    <text evidence="2">Belongs to the major facilitator superfamily. EmrB family.</text>
</comment>
<dbReference type="GO" id="GO:0046677">
    <property type="term" value="P:response to antibiotic"/>
    <property type="evidence" value="ECO:0007669"/>
    <property type="project" value="UniProtKB-KW"/>
</dbReference>
<feature type="transmembrane region" description="Helical" evidence="9">
    <location>
        <begin position="301"/>
        <end position="322"/>
    </location>
</feature>
<dbReference type="EMBL" id="JADBGF010000001">
    <property type="protein sequence ID" value="MBE1597055.1"/>
    <property type="molecule type" value="Genomic_DNA"/>
</dbReference>
<evidence type="ECO:0000256" key="8">
    <source>
        <dbReference type="ARBA" id="ARBA00023251"/>
    </source>
</evidence>
<feature type="transmembrane region" description="Helical" evidence="9">
    <location>
        <begin position="168"/>
        <end position="188"/>
    </location>
</feature>
<feature type="transmembrane region" description="Helical" evidence="9">
    <location>
        <begin position="200"/>
        <end position="218"/>
    </location>
</feature>
<feature type="transmembrane region" description="Helical" evidence="9">
    <location>
        <begin position="103"/>
        <end position="125"/>
    </location>
</feature>
<organism evidence="11 12">
    <name type="scientific">Streptomyces stelliscabiei</name>
    <dbReference type="NCBI Taxonomy" id="146820"/>
    <lineage>
        <taxon>Bacteria</taxon>
        <taxon>Bacillati</taxon>
        <taxon>Actinomycetota</taxon>
        <taxon>Actinomycetes</taxon>
        <taxon>Kitasatosporales</taxon>
        <taxon>Streptomycetaceae</taxon>
        <taxon>Streptomyces</taxon>
    </lineage>
</organism>
<evidence type="ECO:0000259" key="10">
    <source>
        <dbReference type="PROSITE" id="PS50850"/>
    </source>
</evidence>
<feature type="transmembrane region" description="Helical" evidence="9">
    <location>
        <begin position="405"/>
        <end position="423"/>
    </location>
</feature>
<comment type="subcellular location">
    <subcellularLocation>
        <location evidence="1">Cell membrane</location>
        <topology evidence="1">Multi-pass membrane protein</topology>
    </subcellularLocation>
</comment>
<dbReference type="InterPro" id="IPR004638">
    <property type="entry name" value="EmrB-like"/>
</dbReference>
<feature type="domain" description="Major facilitator superfamily (MFS) profile" evidence="10">
    <location>
        <begin position="12"/>
        <end position="461"/>
    </location>
</feature>
<dbReference type="InterPro" id="IPR020846">
    <property type="entry name" value="MFS_dom"/>
</dbReference>
<sequence length="481" mass="50140">MPELGRRHRLLVLAICCTSLLIVSLDNTVLNVALPSMQRDLDASLAGLQWTIDAYTLVLAALLMLAGSTADRIGRKRVFMAGLVVFAVGSLLCSLAPNLESLVAFRMVQAVGGSMLNPVAMSIITNTFTDPRERARAIGAWGAVVGISMAAGPIIGGLLVESVGWRSIFWINLPVGLAALLLTWRFVPESRAPKARRPDPVGQLLVIALLGSLTYAIIEAPTAPLGETLALGMVALAALLGLLRYEPRRHEPLIDLRFFRSAPFSGATVIAVSAFAGLGGFLFLSTLYLQNVRGLDALHAGLWMLPMAVLCFVCAPVAGRLVGSRGPRLPLLVAGIAMTASGVLFAAFEAETGNVTLVIGYVLFGLGFGFVNAPITNTAVSGMPRAQAGVAAAVASTSRQIGQTLGVAVIGAVLAAGLGSSSYADAFVSAARPAWWIVAACGFAVLVLGALTTGVWARETADRTARRLEAAEVRDAAEVGS</sequence>
<feature type="transmembrane region" description="Helical" evidence="9">
    <location>
        <begin position="137"/>
        <end position="156"/>
    </location>
</feature>
<evidence type="ECO:0000313" key="12">
    <source>
        <dbReference type="Proteomes" id="UP000629287"/>
    </source>
</evidence>
<dbReference type="GO" id="GO:0022857">
    <property type="term" value="F:transmembrane transporter activity"/>
    <property type="evidence" value="ECO:0007669"/>
    <property type="project" value="InterPro"/>
</dbReference>
<gene>
    <name evidence="11" type="ORF">H4687_003184</name>
</gene>
<feature type="transmembrane region" description="Helical" evidence="9">
    <location>
        <begin position="435"/>
        <end position="457"/>
    </location>
</feature>
<feature type="transmembrane region" description="Helical" evidence="9">
    <location>
        <begin position="224"/>
        <end position="243"/>
    </location>
</feature>
<name>A0A8I0P2L0_9ACTN</name>
<dbReference type="RefSeq" id="WP_046912932.1">
    <property type="nucleotide sequence ID" value="NZ_JADBGF010000001.1"/>
</dbReference>
<dbReference type="CDD" id="cd17321">
    <property type="entry name" value="MFS_MMR_MDR_like"/>
    <property type="match status" value="1"/>
</dbReference>
<dbReference type="PRINTS" id="PR01036">
    <property type="entry name" value="TCRTETB"/>
</dbReference>
<comment type="caution">
    <text evidence="11">The sequence shown here is derived from an EMBL/GenBank/DDBJ whole genome shotgun (WGS) entry which is preliminary data.</text>
</comment>
<keyword evidence="8" id="KW-0046">Antibiotic resistance</keyword>
<feature type="transmembrane region" description="Helical" evidence="9">
    <location>
        <begin position="47"/>
        <end position="66"/>
    </location>
</feature>
<dbReference type="Gene3D" id="1.20.1720.10">
    <property type="entry name" value="Multidrug resistance protein D"/>
    <property type="match status" value="1"/>
</dbReference>
<dbReference type="GeneID" id="86827761"/>
<evidence type="ECO:0000256" key="4">
    <source>
        <dbReference type="ARBA" id="ARBA00022475"/>
    </source>
</evidence>
<accession>A0A8I0P2L0</accession>
<keyword evidence="3" id="KW-0813">Transport</keyword>
<keyword evidence="4" id="KW-1003">Cell membrane</keyword>
<keyword evidence="6 9" id="KW-1133">Transmembrane helix</keyword>
<dbReference type="GO" id="GO:0005886">
    <property type="term" value="C:plasma membrane"/>
    <property type="evidence" value="ECO:0007669"/>
    <property type="project" value="UniProtKB-SubCell"/>
</dbReference>
<evidence type="ECO:0000256" key="2">
    <source>
        <dbReference type="ARBA" id="ARBA00008537"/>
    </source>
</evidence>
<dbReference type="OrthoDB" id="9781469at2"/>
<keyword evidence="12" id="KW-1185">Reference proteome</keyword>
<evidence type="ECO:0000313" key="11">
    <source>
        <dbReference type="EMBL" id="MBE1597055.1"/>
    </source>
</evidence>
<dbReference type="Gene3D" id="1.20.1250.20">
    <property type="entry name" value="MFS general substrate transporter like domains"/>
    <property type="match status" value="1"/>
</dbReference>
<protein>
    <submittedName>
        <fullName evidence="11">EmrB/QacA subfamily drug resistance transporter</fullName>
    </submittedName>
</protein>
<feature type="transmembrane region" description="Helical" evidence="9">
    <location>
        <begin position="329"/>
        <end position="348"/>
    </location>
</feature>
<feature type="transmembrane region" description="Helical" evidence="9">
    <location>
        <begin position="354"/>
        <end position="375"/>
    </location>
</feature>
<dbReference type="AlphaFoldDB" id="A0A8I0P2L0"/>
<keyword evidence="7 9" id="KW-0472">Membrane</keyword>
<reference evidence="11 12" key="1">
    <citation type="submission" date="2020-10" db="EMBL/GenBank/DDBJ databases">
        <title>Sequencing the genomes of 1000 actinobacteria strains.</title>
        <authorList>
            <person name="Klenk H.-P."/>
        </authorList>
    </citation>
    <scope>NUCLEOTIDE SEQUENCE [LARGE SCALE GENOMIC DNA]</scope>
    <source>
        <strain evidence="11 12">DSM 41803</strain>
    </source>
</reference>
<evidence type="ECO:0000256" key="1">
    <source>
        <dbReference type="ARBA" id="ARBA00004651"/>
    </source>
</evidence>
<dbReference type="PANTHER" id="PTHR42718">
    <property type="entry name" value="MAJOR FACILITATOR SUPERFAMILY MULTIDRUG TRANSPORTER MFSC"/>
    <property type="match status" value="1"/>
</dbReference>
<evidence type="ECO:0000256" key="7">
    <source>
        <dbReference type="ARBA" id="ARBA00023136"/>
    </source>
</evidence>
<dbReference type="SUPFAM" id="SSF103473">
    <property type="entry name" value="MFS general substrate transporter"/>
    <property type="match status" value="1"/>
</dbReference>
<dbReference type="NCBIfam" id="TIGR00711">
    <property type="entry name" value="efflux_EmrB"/>
    <property type="match status" value="1"/>
</dbReference>
<dbReference type="PANTHER" id="PTHR42718:SF9">
    <property type="entry name" value="MAJOR FACILITATOR SUPERFAMILY MULTIDRUG TRANSPORTER MFSC"/>
    <property type="match status" value="1"/>
</dbReference>
<feature type="transmembrane region" description="Helical" evidence="9">
    <location>
        <begin position="264"/>
        <end position="289"/>
    </location>
</feature>
<evidence type="ECO:0000256" key="3">
    <source>
        <dbReference type="ARBA" id="ARBA00022448"/>
    </source>
</evidence>
<dbReference type="Pfam" id="PF07690">
    <property type="entry name" value="MFS_1"/>
    <property type="match status" value="1"/>
</dbReference>
<evidence type="ECO:0000256" key="5">
    <source>
        <dbReference type="ARBA" id="ARBA00022692"/>
    </source>
</evidence>
<feature type="transmembrane region" description="Helical" evidence="9">
    <location>
        <begin position="78"/>
        <end position="97"/>
    </location>
</feature>
<keyword evidence="5 9" id="KW-0812">Transmembrane</keyword>
<evidence type="ECO:0000256" key="9">
    <source>
        <dbReference type="SAM" id="Phobius"/>
    </source>
</evidence>
<dbReference type="PROSITE" id="PS50850">
    <property type="entry name" value="MFS"/>
    <property type="match status" value="1"/>
</dbReference>
<evidence type="ECO:0000256" key="6">
    <source>
        <dbReference type="ARBA" id="ARBA00022989"/>
    </source>
</evidence>
<dbReference type="InterPro" id="IPR036259">
    <property type="entry name" value="MFS_trans_sf"/>
</dbReference>